<sequence length="401" mass="43130">MSGSFARRSMLIAALCVYADLSIFGILWYVGSFGGPGSQLGLVVPDAAVGVLLIAGIVVVDVAVALPMRHAGKVALCHALFGLVTVPIVPTWQAYRLIAPAGLAISHYQAGAWLRGGQAALVFWALFAAESVRIMITVARIPWGWVTLGPVLVAYVVLPWLVGRFTTARRAHLAALEAEAALQGHNEQLAVQRAVADERSAVARDLHDVISHHVSAIRIHAGAARLSLDGDEAGHARRSLSDVESASRSAMVDLRRMLDVLHGRGAADAQRQPGLGNLDELLDGVRAAGVPVRLTVRGTPRDLAGSRDIALYRIAQETLTNAMRYRAGGPVDVVLDYRADRVRLVVTNDVDPAARRERGRRHRGLIGVRERVALFGGDITYGPAQEGTSWQIRVDLPLDRQ</sequence>
<evidence type="ECO:0000256" key="1">
    <source>
        <dbReference type="ARBA" id="ARBA00000085"/>
    </source>
</evidence>
<dbReference type="Gene3D" id="1.20.5.1930">
    <property type="match status" value="1"/>
</dbReference>
<feature type="transmembrane region" description="Helical" evidence="9">
    <location>
        <begin position="42"/>
        <end position="67"/>
    </location>
</feature>
<dbReference type="CDD" id="cd16917">
    <property type="entry name" value="HATPase_UhpB-NarQ-NarX-like"/>
    <property type="match status" value="1"/>
</dbReference>
<comment type="caution">
    <text evidence="12">The sequence shown here is derived from an EMBL/GenBank/DDBJ whole genome shotgun (WGS) entry which is preliminary data.</text>
</comment>
<keyword evidence="9" id="KW-0812">Transmembrane</keyword>
<dbReference type="SUPFAM" id="SSF55874">
    <property type="entry name" value="ATPase domain of HSP90 chaperone/DNA topoisomerase II/histidine kinase"/>
    <property type="match status" value="1"/>
</dbReference>
<feature type="domain" description="Signal transduction histidine kinase subgroup 3 dimerisation and phosphoacceptor" evidence="11">
    <location>
        <begin position="198"/>
        <end position="262"/>
    </location>
</feature>
<evidence type="ECO:0000259" key="11">
    <source>
        <dbReference type="Pfam" id="PF07730"/>
    </source>
</evidence>
<proteinExistence type="predicted"/>
<keyword evidence="8" id="KW-0902">Two-component regulatory system</keyword>
<keyword evidence="9" id="KW-0472">Membrane</keyword>
<evidence type="ECO:0000256" key="5">
    <source>
        <dbReference type="ARBA" id="ARBA00022741"/>
    </source>
</evidence>
<dbReference type="PANTHER" id="PTHR24421">
    <property type="entry name" value="NITRATE/NITRITE SENSOR PROTEIN NARX-RELATED"/>
    <property type="match status" value="1"/>
</dbReference>
<evidence type="ECO:0000256" key="7">
    <source>
        <dbReference type="ARBA" id="ARBA00022840"/>
    </source>
</evidence>
<feature type="transmembrane region" description="Helical" evidence="9">
    <location>
        <begin position="141"/>
        <end position="162"/>
    </location>
</feature>
<evidence type="ECO:0000256" key="2">
    <source>
        <dbReference type="ARBA" id="ARBA00012438"/>
    </source>
</evidence>
<organism evidence="12 13">
    <name type="scientific">Actinokineospora soli</name>
    <dbReference type="NCBI Taxonomy" id="1048753"/>
    <lineage>
        <taxon>Bacteria</taxon>
        <taxon>Bacillati</taxon>
        <taxon>Actinomycetota</taxon>
        <taxon>Actinomycetes</taxon>
        <taxon>Pseudonocardiales</taxon>
        <taxon>Pseudonocardiaceae</taxon>
        <taxon>Actinokineospora</taxon>
    </lineage>
</organism>
<evidence type="ECO:0000313" key="12">
    <source>
        <dbReference type="EMBL" id="MFC7615469.1"/>
    </source>
</evidence>
<keyword evidence="6 12" id="KW-0418">Kinase</keyword>
<reference evidence="13" key="1">
    <citation type="journal article" date="2019" name="Int. J. Syst. Evol. Microbiol.">
        <title>The Global Catalogue of Microorganisms (GCM) 10K type strain sequencing project: providing services to taxonomists for standard genome sequencing and annotation.</title>
        <authorList>
            <consortium name="The Broad Institute Genomics Platform"/>
            <consortium name="The Broad Institute Genome Sequencing Center for Infectious Disease"/>
            <person name="Wu L."/>
            <person name="Ma J."/>
        </authorList>
    </citation>
    <scope>NUCLEOTIDE SEQUENCE [LARGE SCALE GENOMIC DNA]</scope>
    <source>
        <strain evidence="13">JCM 17695</strain>
    </source>
</reference>
<dbReference type="EC" id="2.7.13.3" evidence="2"/>
<evidence type="ECO:0000259" key="10">
    <source>
        <dbReference type="Pfam" id="PF02518"/>
    </source>
</evidence>
<dbReference type="InterPro" id="IPR011712">
    <property type="entry name" value="Sig_transdc_His_kin_sub3_dim/P"/>
</dbReference>
<evidence type="ECO:0000256" key="3">
    <source>
        <dbReference type="ARBA" id="ARBA00022553"/>
    </source>
</evidence>
<evidence type="ECO:0000256" key="4">
    <source>
        <dbReference type="ARBA" id="ARBA00022679"/>
    </source>
</evidence>
<name>A0ABW2TQ21_9PSEU</name>
<dbReference type="PANTHER" id="PTHR24421:SF10">
    <property type="entry name" value="NITRATE_NITRITE SENSOR PROTEIN NARQ"/>
    <property type="match status" value="1"/>
</dbReference>
<feature type="transmembrane region" description="Helical" evidence="9">
    <location>
        <begin position="74"/>
        <end position="92"/>
    </location>
</feature>
<protein>
    <recommendedName>
        <fullName evidence="2">histidine kinase</fullName>
        <ecNumber evidence="2">2.7.13.3</ecNumber>
    </recommendedName>
</protein>
<gene>
    <name evidence="12" type="ORF">ACFQV2_20180</name>
</gene>
<dbReference type="InterPro" id="IPR036890">
    <property type="entry name" value="HATPase_C_sf"/>
</dbReference>
<dbReference type="GO" id="GO:0016301">
    <property type="term" value="F:kinase activity"/>
    <property type="evidence" value="ECO:0007669"/>
    <property type="project" value="UniProtKB-KW"/>
</dbReference>
<dbReference type="InterPro" id="IPR050482">
    <property type="entry name" value="Sensor_HK_TwoCompSys"/>
</dbReference>
<evidence type="ECO:0000313" key="13">
    <source>
        <dbReference type="Proteomes" id="UP001596512"/>
    </source>
</evidence>
<accession>A0ABW2TQ21</accession>
<dbReference type="Pfam" id="PF02518">
    <property type="entry name" value="HATPase_c"/>
    <property type="match status" value="1"/>
</dbReference>
<keyword evidence="5" id="KW-0547">Nucleotide-binding</keyword>
<dbReference type="EMBL" id="JBHTEY010000004">
    <property type="protein sequence ID" value="MFC7615469.1"/>
    <property type="molecule type" value="Genomic_DNA"/>
</dbReference>
<comment type="catalytic activity">
    <reaction evidence="1">
        <text>ATP + protein L-histidine = ADP + protein N-phospho-L-histidine.</text>
        <dbReference type="EC" id="2.7.13.3"/>
    </reaction>
</comment>
<feature type="transmembrane region" description="Helical" evidence="9">
    <location>
        <begin position="112"/>
        <end position="129"/>
    </location>
</feature>
<keyword evidence="9" id="KW-1133">Transmembrane helix</keyword>
<feature type="domain" description="Histidine kinase/HSP90-like ATPase" evidence="10">
    <location>
        <begin position="309"/>
        <end position="398"/>
    </location>
</feature>
<keyword evidence="4" id="KW-0808">Transferase</keyword>
<keyword evidence="13" id="KW-1185">Reference proteome</keyword>
<keyword evidence="3" id="KW-0597">Phosphoprotein</keyword>
<evidence type="ECO:0000256" key="6">
    <source>
        <dbReference type="ARBA" id="ARBA00022777"/>
    </source>
</evidence>
<keyword evidence="7" id="KW-0067">ATP-binding</keyword>
<feature type="transmembrane region" description="Helical" evidence="9">
    <location>
        <begin position="12"/>
        <end position="30"/>
    </location>
</feature>
<dbReference type="Pfam" id="PF07730">
    <property type="entry name" value="HisKA_3"/>
    <property type="match status" value="1"/>
</dbReference>
<dbReference type="Proteomes" id="UP001596512">
    <property type="component" value="Unassembled WGS sequence"/>
</dbReference>
<evidence type="ECO:0000256" key="9">
    <source>
        <dbReference type="SAM" id="Phobius"/>
    </source>
</evidence>
<dbReference type="InterPro" id="IPR003594">
    <property type="entry name" value="HATPase_dom"/>
</dbReference>
<dbReference type="Gene3D" id="3.30.565.10">
    <property type="entry name" value="Histidine kinase-like ATPase, C-terminal domain"/>
    <property type="match status" value="1"/>
</dbReference>
<evidence type="ECO:0000256" key="8">
    <source>
        <dbReference type="ARBA" id="ARBA00023012"/>
    </source>
</evidence>